<feature type="transmembrane region" description="Helical" evidence="1">
    <location>
        <begin position="12"/>
        <end position="33"/>
    </location>
</feature>
<feature type="transmembrane region" description="Helical" evidence="1">
    <location>
        <begin position="39"/>
        <end position="63"/>
    </location>
</feature>
<proteinExistence type="predicted"/>
<accession>A0A974H3R7</accession>
<organism evidence="2 3">
    <name type="scientific">Xenopus laevis</name>
    <name type="common">African clawed frog</name>
    <dbReference type="NCBI Taxonomy" id="8355"/>
    <lineage>
        <taxon>Eukaryota</taxon>
        <taxon>Metazoa</taxon>
        <taxon>Chordata</taxon>
        <taxon>Craniata</taxon>
        <taxon>Vertebrata</taxon>
        <taxon>Euteleostomi</taxon>
        <taxon>Amphibia</taxon>
        <taxon>Batrachia</taxon>
        <taxon>Anura</taxon>
        <taxon>Pipoidea</taxon>
        <taxon>Pipidae</taxon>
        <taxon>Xenopodinae</taxon>
        <taxon>Xenopus</taxon>
        <taxon>Xenopus</taxon>
    </lineage>
</organism>
<dbReference type="AlphaFoldDB" id="A0A974H3R7"/>
<sequence length="90" mass="10766">MDGDSSWEDETSAVLQFICADVLLWLFLVWLYFWNSRELTLSVFLLLFIVKMGGVLLPFWWIFPNIFRSGHSSQRLLYQQQFLPYALHFL</sequence>
<protein>
    <submittedName>
        <fullName evidence="2">Uncharacterized protein</fullName>
    </submittedName>
</protein>
<dbReference type="Proteomes" id="UP000694892">
    <property type="component" value="Chromosome 9_10L"/>
</dbReference>
<evidence type="ECO:0000313" key="2">
    <source>
        <dbReference type="EMBL" id="OCT63305.1"/>
    </source>
</evidence>
<evidence type="ECO:0000256" key="1">
    <source>
        <dbReference type="SAM" id="Phobius"/>
    </source>
</evidence>
<dbReference type="EMBL" id="CM004482">
    <property type="protein sequence ID" value="OCT63305.1"/>
    <property type="molecule type" value="Genomic_DNA"/>
</dbReference>
<gene>
    <name evidence="2" type="ORF">XELAEV_18044403mg</name>
</gene>
<evidence type="ECO:0000313" key="3">
    <source>
        <dbReference type="Proteomes" id="UP000694892"/>
    </source>
</evidence>
<keyword evidence="1" id="KW-1133">Transmembrane helix</keyword>
<name>A0A974H3R7_XENLA</name>
<reference evidence="3" key="1">
    <citation type="journal article" date="2016" name="Nature">
        <title>Genome evolution in the allotetraploid frog Xenopus laevis.</title>
        <authorList>
            <person name="Session A.M."/>
            <person name="Uno Y."/>
            <person name="Kwon T."/>
            <person name="Chapman J.A."/>
            <person name="Toyoda A."/>
            <person name="Takahashi S."/>
            <person name="Fukui A."/>
            <person name="Hikosaka A."/>
            <person name="Suzuki A."/>
            <person name="Kondo M."/>
            <person name="van Heeringen S.J."/>
            <person name="Quigley I."/>
            <person name="Heinz S."/>
            <person name="Ogino H."/>
            <person name="Ochi H."/>
            <person name="Hellsten U."/>
            <person name="Lyons J.B."/>
            <person name="Simakov O."/>
            <person name="Putnam N."/>
            <person name="Stites J."/>
            <person name="Kuroki Y."/>
            <person name="Tanaka T."/>
            <person name="Michiue T."/>
            <person name="Watanabe M."/>
            <person name="Bogdanovic O."/>
            <person name="Lister R."/>
            <person name="Georgiou G."/>
            <person name="Paranjpe S.S."/>
            <person name="van Kruijsbergen I."/>
            <person name="Shu S."/>
            <person name="Carlson J."/>
            <person name="Kinoshita T."/>
            <person name="Ohta Y."/>
            <person name="Mawaribuchi S."/>
            <person name="Jenkins J."/>
            <person name="Grimwood J."/>
            <person name="Schmutz J."/>
            <person name="Mitros T."/>
            <person name="Mozaffari S.V."/>
            <person name="Suzuki Y."/>
            <person name="Haramoto Y."/>
            <person name="Yamamoto T.S."/>
            <person name="Takagi C."/>
            <person name="Heald R."/>
            <person name="Miller K."/>
            <person name="Haudenschild C."/>
            <person name="Kitzman J."/>
            <person name="Nakayama T."/>
            <person name="Izutsu Y."/>
            <person name="Robert J."/>
            <person name="Fortriede J."/>
            <person name="Burns K."/>
            <person name="Lotay V."/>
            <person name="Karimi K."/>
            <person name="Yasuoka Y."/>
            <person name="Dichmann D.S."/>
            <person name="Flajnik M.F."/>
            <person name="Houston D.W."/>
            <person name="Shendure J."/>
            <person name="DuPasquier L."/>
            <person name="Vize P.D."/>
            <person name="Zorn A.M."/>
            <person name="Ito M."/>
            <person name="Marcotte E.M."/>
            <person name="Wallingford J.B."/>
            <person name="Ito Y."/>
            <person name="Asashima M."/>
            <person name="Ueno N."/>
            <person name="Matsuda Y."/>
            <person name="Veenstra G.J."/>
            <person name="Fujiyama A."/>
            <person name="Harland R.M."/>
            <person name="Taira M."/>
            <person name="Rokhsar D.S."/>
        </authorList>
    </citation>
    <scope>NUCLEOTIDE SEQUENCE [LARGE SCALE GENOMIC DNA]</scope>
    <source>
        <strain evidence="3">J</strain>
    </source>
</reference>
<keyword evidence="1" id="KW-0472">Membrane</keyword>
<keyword evidence="1" id="KW-0812">Transmembrane</keyword>